<dbReference type="Pfam" id="PF00753">
    <property type="entry name" value="Lactamase_B"/>
    <property type="match status" value="1"/>
</dbReference>
<dbReference type="SMART" id="SM00849">
    <property type="entry name" value="Lactamase_B"/>
    <property type="match status" value="1"/>
</dbReference>
<evidence type="ECO:0000313" key="3">
    <source>
        <dbReference type="Proteomes" id="UP000244446"/>
    </source>
</evidence>
<dbReference type="CDD" id="cd16278">
    <property type="entry name" value="metallo-hydrolase-like_MBL-fold"/>
    <property type="match status" value="1"/>
</dbReference>
<dbReference type="GO" id="GO:0016787">
    <property type="term" value="F:hydrolase activity"/>
    <property type="evidence" value="ECO:0007669"/>
    <property type="project" value="UniProtKB-KW"/>
</dbReference>
<reference evidence="2 3" key="1">
    <citation type="submission" date="2018-04" db="EMBL/GenBank/DDBJ databases">
        <title>Pelagivirga bohaiensis gen. nov., sp. nov., a bacterium isolated from the Bohai Sea.</title>
        <authorList>
            <person name="Ji X."/>
        </authorList>
    </citation>
    <scope>NUCLEOTIDE SEQUENCE [LARGE SCALE GENOMIC DNA]</scope>
    <source>
        <strain evidence="2 3">BH-SD19</strain>
    </source>
</reference>
<evidence type="ECO:0000259" key="1">
    <source>
        <dbReference type="SMART" id="SM00849"/>
    </source>
</evidence>
<dbReference type="Gene3D" id="3.60.15.10">
    <property type="entry name" value="Ribonuclease Z/Hydroxyacylglutathione hydrolase-like"/>
    <property type="match status" value="1"/>
</dbReference>
<dbReference type="Pfam" id="PF17778">
    <property type="entry name" value="WHD_BLACT"/>
    <property type="match status" value="1"/>
</dbReference>
<dbReference type="EMBL" id="QCYH01000001">
    <property type="protein sequence ID" value="PVA11556.1"/>
    <property type="molecule type" value="Genomic_DNA"/>
</dbReference>
<dbReference type="InterPro" id="IPR036866">
    <property type="entry name" value="RibonucZ/Hydroxyglut_hydro"/>
</dbReference>
<protein>
    <submittedName>
        <fullName evidence="2">MBL fold metallo-hydrolase</fullName>
    </submittedName>
</protein>
<keyword evidence="3" id="KW-1185">Reference proteome</keyword>
<dbReference type="SUPFAM" id="SSF56281">
    <property type="entry name" value="Metallo-hydrolase/oxidoreductase"/>
    <property type="match status" value="1"/>
</dbReference>
<comment type="caution">
    <text evidence="2">The sequence shown here is derived from an EMBL/GenBank/DDBJ whole genome shotgun (WGS) entry which is preliminary data.</text>
</comment>
<feature type="domain" description="Metallo-beta-lactamase" evidence="1">
    <location>
        <begin position="36"/>
        <end position="216"/>
    </location>
</feature>
<sequence length="305" mass="31836">MNSRESLAPAARAAQRLAPGLRCILAPNPSPMTYKGTNTYLIGQTDLAVIDPGPESPAHLATILAAVEPGQRISHILITHAHLDHSALARPLAAATGAPVLAYGSATCGRSAMMERLAAGGGIQGGEGVDTRFRPDRCLADGDVVTGADWQIEALWTPGHFGNHLCFAWQDTILSGDLVMGWSTSLVSPPDGDMSDFMASCRRLAARAPRTLHPGHGAPVGDPAARIAHLLAHRTAREAAILAALAEGPASAATLAAYLYRDTPAVLMPAAARNVLAHLIDLTSKNRARPLGEPGAETAFERLGD</sequence>
<dbReference type="InterPro" id="IPR041516">
    <property type="entry name" value="LACTB2_WH"/>
</dbReference>
<keyword evidence="2" id="KW-0378">Hydrolase</keyword>
<dbReference type="InterPro" id="IPR001279">
    <property type="entry name" value="Metallo-B-lactamas"/>
</dbReference>
<evidence type="ECO:0000313" key="2">
    <source>
        <dbReference type="EMBL" id="PVA11556.1"/>
    </source>
</evidence>
<dbReference type="PANTHER" id="PTHR23131">
    <property type="entry name" value="ENDORIBONUCLEASE LACTB2"/>
    <property type="match status" value="1"/>
</dbReference>
<dbReference type="PANTHER" id="PTHR23131:SF0">
    <property type="entry name" value="ENDORIBONUCLEASE LACTB2"/>
    <property type="match status" value="1"/>
</dbReference>
<dbReference type="AlphaFoldDB" id="A0A2T7GAX6"/>
<name>A0A2T7GAX6_9RHOB</name>
<dbReference type="InterPro" id="IPR036388">
    <property type="entry name" value="WH-like_DNA-bd_sf"/>
</dbReference>
<organism evidence="2 3">
    <name type="scientific">Pelagivirga sediminicola</name>
    <dbReference type="NCBI Taxonomy" id="2170575"/>
    <lineage>
        <taxon>Bacteria</taxon>
        <taxon>Pseudomonadati</taxon>
        <taxon>Pseudomonadota</taxon>
        <taxon>Alphaproteobacteria</taxon>
        <taxon>Rhodobacterales</taxon>
        <taxon>Paracoccaceae</taxon>
        <taxon>Pelagivirga</taxon>
    </lineage>
</organism>
<gene>
    <name evidence="2" type="ORF">DC366_00875</name>
</gene>
<dbReference type="InterPro" id="IPR050662">
    <property type="entry name" value="Sec-metab_biosynth-thioest"/>
</dbReference>
<dbReference type="Proteomes" id="UP000244446">
    <property type="component" value="Unassembled WGS sequence"/>
</dbReference>
<dbReference type="OrthoDB" id="9788263at2"/>
<proteinExistence type="predicted"/>
<dbReference type="Gene3D" id="1.10.10.10">
    <property type="entry name" value="Winged helix-like DNA-binding domain superfamily/Winged helix DNA-binding domain"/>
    <property type="match status" value="1"/>
</dbReference>
<accession>A0A2T7GAX6</accession>